<accession>A0A8M1FBY5</accession>
<feature type="region of interest" description="Disordered" evidence="1">
    <location>
        <begin position="994"/>
        <end position="1062"/>
    </location>
</feature>
<dbReference type="AlphaFoldDB" id="A0A8M1FBY5"/>
<feature type="compositionally biased region" description="Pro residues" evidence="1">
    <location>
        <begin position="1099"/>
        <end position="1111"/>
    </location>
</feature>
<feature type="compositionally biased region" description="Pro residues" evidence="1">
    <location>
        <begin position="1039"/>
        <end position="1052"/>
    </location>
</feature>
<dbReference type="GeneID" id="121101418"/>
<dbReference type="KEGG" id="umr:121101418"/>
<feature type="compositionally biased region" description="Pro residues" evidence="1">
    <location>
        <begin position="709"/>
        <end position="733"/>
    </location>
</feature>
<dbReference type="RefSeq" id="XP_040480861.1">
    <property type="nucleotide sequence ID" value="XM_040624927.1"/>
</dbReference>
<feature type="compositionally biased region" description="Pro residues" evidence="1">
    <location>
        <begin position="319"/>
        <end position="343"/>
    </location>
</feature>
<keyword evidence="2" id="KW-1185">Reference proteome</keyword>
<evidence type="ECO:0000313" key="2">
    <source>
        <dbReference type="Proteomes" id="UP000261680"/>
    </source>
</evidence>
<protein>
    <submittedName>
        <fullName evidence="3">Basic proline-rich protein-like</fullName>
    </submittedName>
</protein>
<feature type="region of interest" description="Disordered" evidence="1">
    <location>
        <begin position="1089"/>
        <end position="1129"/>
    </location>
</feature>
<feature type="region of interest" description="Disordered" evidence="1">
    <location>
        <begin position="604"/>
        <end position="672"/>
    </location>
</feature>
<sequence length="1129" mass="117391">MSPAAAPPDRVRVVGSSVLPWRSRRPWTAAPQTLAEAELGGPGLTRRPPCAGDSISRETGPKGAPRPLLPGGGAQRKLLTHTTSAVPPGLRLPSCALPSELRFPDLVVPPLRDVIPPPLRICPGGTGGGRDLRSRFYFFSETSPRLRSLEAGTLQRTNPDPPRPGAPGSGCGESVSPLRFRTPRWPRGLCGRGRPLFGPECPLGLPELEGEKLAMAPAPPLPGHGGPPARSGLLPCPGRGAAQGQGRFSPPRPAVLSGAPPPPRSPSGPAPTLPAGARAPSWSPNLAYLASRRRLGVWLSLWAPPLGSHLAPSRSQLLTPPPVSSPLPPGAANPLPLPPPPPHWSRSPSARRSPESRGGRSRAAGSLAPPPGRDLPLPVQPGANPLRVWEMSPAAAPPDRVRVVGSSVLPWRSRRPWTAAPQTLAEAELGGPGLTRRPPCAGDSISRETGPKGAPRPLLPGGGAQRKLLTHTTSAVPPGLRLPSCALPSELRFPDLVVPPLRDVIPPPLRICPGGTGGGRDLRSRFYFFSETSPRLRSLEAGTLQRTNPDPPRPGAPGSGCGESVSPLRFRTPRWPRGLCGRGRPLFGPECPLGLPELEGEKLAMAPAPPLPGHGGPPARSGLLPCPGRGAAQGQGRFSPPRPAVLSGAPPPPRSPSGPAPTLPAGARAPSWSPNLAYLASRRRLGVWLSLWAPPLGSHLAPSRSQLLTPPPVSSPLPPGAANPLPLPPPPPHWSRSPSARRSPESRGGRSRAAGSLAPPPGRDLPLPVQPGANPLRVWEMSPAAAPPDRVRVVGSSVLPWRSRRPWTAAPQTLAEAELGGPGLTRRPPCAGDSISRETGPKGAPRPLLPGGGAQRKLLTHTTSAVPPGLRLPSCALPSELRFPDLVVPPLRDVIPPPLRICPGGTGGGRDLRSRFYFFSETSPRLRSLEAGTLQRTNPDPPRPGAPGSGCGESVSPLRFRTPRWPRGLCGRGRPLFGPECPLGLPELEGEKLAMAPAPPLPGHGGPPARSGLLPCPGRGAAQGQGRFSPPRPAVLSGAPPPPRSPSGPAPTLPAGARAPSWSPNLAYLASRRRLGVWLSLWAPPLGSHLAPSRSQLLTPPPVSSPLPPGAANPYGLRASSPGRATGSS</sequence>
<evidence type="ECO:0000313" key="3">
    <source>
        <dbReference type="RefSeq" id="XP_040480861.1"/>
    </source>
</evidence>
<feature type="region of interest" description="Disordered" evidence="1">
    <location>
        <begin position="538"/>
        <end position="569"/>
    </location>
</feature>
<feature type="region of interest" description="Disordered" evidence="1">
    <location>
        <begin position="819"/>
        <end position="855"/>
    </location>
</feature>
<feature type="region of interest" description="Disordered" evidence="1">
    <location>
        <begin position="214"/>
        <end position="282"/>
    </location>
</feature>
<dbReference type="Proteomes" id="UP000261680">
    <property type="component" value="Unplaced"/>
</dbReference>
<feature type="region of interest" description="Disordered" evidence="1">
    <location>
        <begin position="699"/>
        <end position="773"/>
    </location>
</feature>
<reference evidence="3" key="1">
    <citation type="submission" date="2025-08" db="UniProtKB">
        <authorList>
            <consortium name="RefSeq"/>
        </authorList>
    </citation>
    <scope>IDENTIFICATION</scope>
    <source>
        <tissue evidence="3">Whole blood</tissue>
    </source>
</reference>
<feature type="region of interest" description="Disordered" evidence="1">
    <location>
        <begin position="22"/>
        <end position="74"/>
    </location>
</feature>
<name>A0A8M1FBY5_URSMA</name>
<feature type="region of interest" description="Disordered" evidence="1">
    <location>
        <begin position="928"/>
        <end position="959"/>
    </location>
</feature>
<gene>
    <name evidence="3" type="primary">LOC121101418</name>
</gene>
<evidence type="ECO:0000256" key="1">
    <source>
        <dbReference type="SAM" id="MobiDB-lite"/>
    </source>
</evidence>
<feature type="region of interest" description="Disordered" evidence="1">
    <location>
        <begin position="148"/>
        <end position="179"/>
    </location>
</feature>
<feature type="compositionally biased region" description="Pro residues" evidence="1">
    <location>
        <begin position="259"/>
        <end position="272"/>
    </location>
</feature>
<proteinExistence type="predicted"/>
<feature type="region of interest" description="Disordered" evidence="1">
    <location>
        <begin position="429"/>
        <end position="465"/>
    </location>
</feature>
<feature type="compositionally biased region" description="Pro residues" evidence="1">
    <location>
        <begin position="649"/>
        <end position="662"/>
    </location>
</feature>
<organism evidence="2 3">
    <name type="scientific">Ursus maritimus</name>
    <name type="common">Polar bear</name>
    <name type="synonym">Thalarctos maritimus</name>
    <dbReference type="NCBI Taxonomy" id="29073"/>
    <lineage>
        <taxon>Eukaryota</taxon>
        <taxon>Metazoa</taxon>
        <taxon>Chordata</taxon>
        <taxon>Craniata</taxon>
        <taxon>Vertebrata</taxon>
        <taxon>Euteleostomi</taxon>
        <taxon>Mammalia</taxon>
        <taxon>Eutheria</taxon>
        <taxon>Laurasiatheria</taxon>
        <taxon>Carnivora</taxon>
        <taxon>Caniformia</taxon>
        <taxon>Ursidae</taxon>
        <taxon>Ursus</taxon>
    </lineage>
</organism>
<feature type="region of interest" description="Disordered" evidence="1">
    <location>
        <begin position="309"/>
        <end position="383"/>
    </location>
</feature>